<evidence type="ECO:0000313" key="1">
    <source>
        <dbReference type="EMBL" id="CAB4037378.1"/>
    </source>
</evidence>
<dbReference type="Proteomes" id="UP001152795">
    <property type="component" value="Unassembled WGS sequence"/>
</dbReference>
<evidence type="ECO:0000313" key="2">
    <source>
        <dbReference type="Proteomes" id="UP001152795"/>
    </source>
</evidence>
<feature type="non-terminal residue" evidence="1">
    <location>
        <position position="1"/>
    </location>
</feature>
<dbReference type="PANTHER" id="PTHR33332">
    <property type="entry name" value="REVERSE TRANSCRIPTASE DOMAIN-CONTAINING PROTEIN"/>
    <property type="match status" value="1"/>
</dbReference>
<gene>
    <name evidence="1" type="ORF">PACLA_8A038506</name>
</gene>
<sequence length="221" mass="25190">VISFDLKKAFDSVSHNIICKKLGKTNINPYVINWIRNFLTDRRQRVIVNGIETNYVDINKGVPQGTVLGPFLFSLMINDLTVKDPNNNILVKFADDMTVSAPVKNNYDSALTEVDNIEKWTETNRMSLNLDKTWEMVVSGKSTNPLPEPITGIERKTWLKLLGTTLQNDPNCWDLQVNNLISKASSRMHILRICRSYGYSKKKLTILFDALIMSLFSYGIE</sequence>
<organism evidence="1 2">
    <name type="scientific">Paramuricea clavata</name>
    <name type="common">Red gorgonian</name>
    <name type="synonym">Violescent sea-whip</name>
    <dbReference type="NCBI Taxonomy" id="317549"/>
    <lineage>
        <taxon>Eukaryota</taxon>
        <taxon>Metazoa</taxon>
        <taxon>Cnidaria</taxon>
        <taxon>Anthozoa</taxon>
        <taxon>Octocorallia</taxon>
        <taxon>Malacalcyonacea</taxon>
        <taxon>Plexauridae</taxon>
        <taxon>Paramuricea</taxon>
    </lineage>
</organism>
<keyword evidence="2" id="KW-1185">Reference proteome</keyword>
<dbReference type="AlphaFoldDB" id="A0A6S7K1S5"/>
<protein>
    <submittedName>
        <fullName evidence="1">Uncharacterized protein</fullName>
    </submittedName>
</protein>
<proteinExistence type="predicted"/>
<feature type="non-terminal residue" evidence="1">
    <location>
        <position position="221"/>
    </location>
</feature>
<dbReference type="OrthoDB" id="5983390at2759"/>
<reference evidence="1" key="1">
    <citation type="submission" date="2020-04" db="EMBL/GenBank/DDBJ databases">
        <authorList>
            <person name="Alioto T."/>
            <person name="Alioto T."/>
            <person name="Gomez Garrido J."/>
        </authorList>
    </citation>
    <scope>NUCLEOTIDE SEQUENCE</scope>
    <source>
        <strain evidence="1">A484AB</strain>
    </source>
</reference>
<name>A0A6S7K1S5_PARCT</name>
<dbReference type="Pfam" id="PF00078">
    <property type="entry name" value="RVT_1"/>
    <property type="match status" value="1"/>
</dbReference>
<dbReference type="InterPro" id="IPR000477">
    <property type="entry name" value="RT_dom"/>
</dbReference>
<comment type="caution">
    <text evidence="1">The sequence shown here is derived from an EMBL/GenBank/DDBJ whole genome shotgun (WGS) entry which is preliminary data.</text>
</comment>
<dbReference type="SUPFAM" id="SSF56672">
    <property type="entry name" value="DNA/RNA polymerases"/>
    <property type="match status" value="1"/>
</dbReference>
<dbReference type="PROSITE" id="PS50878">
    <property type="entry name" value="RT_POL"/>
    <property type="match status" value="1"/>
</dbReference>
<accession>A0A6S7K1S5</accession>
<dbReference type="EMBL" id="CACRXK020023012">
    <property type="protein sequence ID" value="CAB4037378.1"/>
    <property type="molecule type" value="Genomic_DNA"/>
</dbReference>
<dbReference type="InterPro" id="IPR043502">
    <property type="entry name" value="DNA/RNA_pol_sf"/>
</dbReference>